<dbReference type="SMART" id="SM00938">
    <property type="entry name" value="P-II"/>
    <property type="match status" value="1"/>
</dbReference>
<dbReference type="Gene3D" id="3.30.70.120">
    <property type="match status" value="1"/>
</dbReference>
<dbReference type="InterPro" id="IPR015867">
    <property type="entry name" value="N-reg_PII/ATP_PRibTrfase_C"/>
</dbReference>
<dbReference type="GO" id="GO:0005829">
    <property type="term" value="C:cytosol"/>
    <property type="evidence" value="ECO:0007669"/>
    <property type="project" value="TreeGrafter"/>
</dbReference>
<dbReference type="PROSITE" id="PS00638">
    <property type="entry name" value="PII_GLNB_CTER"/>
    <property type="match status" value="1"/>
</dbReference>
<name>A0A1H2H4S3_9PROT</name>
<evidence type="ECO:0000313" key="3">
    <source>
        <dbReference type="Proteomes" id="UP000182882"/>
    </source>
</evidence>
<dbReference type="GO" id="GO:0030234">
    <property type="term" value="F:enzyme regulator activity"/>
    <property type="evidence" value="ECO:0007669"/>
    <property type="project" value="InterPro"/>
</dbReference>
<dbReference type="SUPFAM" id="SSF54913">
    <property type="entry name" value="GlnB-like"/>
    <property type="match status" value="1"/>
</dbReference>
<dbReference type="PRINTS" id="PR00340">
    <property type="entry name" value="PIIGLNB"/>
</dbReference>
<evidence type="ECO:0000313" key="2">
    <source>
        <dbReference type="EMBL" id="SDU26815.1"/>
    </source>
</evidence>
<dbReference type="Proteomes" id="UP000182882">
    <property type="component" value="Unassembled WGS sequence"/>
</dbReference>
<sequence>MKKIEAVVLASREKNILDALQRLGIGGLTVTPGKGRGKGPRDVQPGLGRYIERYNDVLTFFIVVEDSKVDKVVSAITEASHTGNLGDGKIFISTIDDVIDITTKQKGEAYI</sequence>
<proteinExistence type="inferred from homology"/>
<protein>
    <submittedName>
        <fullName evidence="2">Nitrogen regulatory protein P-II family</fullName>
    </submittedName>
</protein>
<dbReference type="InterPro" id="IPR017918">
    <property type="entry name" value="N-reg_PII_CS"/>
</dbReference>
<dbReference type="GO" id="GO:0005524">
    <property type="term" value="F:ATP binding"/>
    <property type="evidence" value="ECO:0007669"/>
    <property type="project" value="TreeGrafter"/>
</dbReference>
<dbReference type="Pfam" id="PF00543">
    <property type="entry name" value="P-II"/>
    <property type="match status" value="1"/>
</dbReference>
<dbReference type="PANTHER" id="PTHR30115">
    <property type="entry name" value="NITROGEN REGULATORY PROTEIN P-II"/>
    <property type="match status" value="1"/>
</dbReference>
<dbReference type="InterPro" id="IPR011322">
    <property type="entry name" value="N-reg_PII-like_a/b"/>
</dbReference>
<dbReference type="GO" id="GO:0006808">
    <property type="term" value="P:regulation of nitrogen utilization"/>
    <property type="evidence" value="ECO:0007669"/>
    <property type="project" value="InterPro"/>
</dbReference>
<gene>
    <name evidence="2" type="ORF">SAMN05216406_14114</name>
</gene>
<dbReference type="RefSeq" id="WP_062559315.1">
    <property type="nucleotide sequence ID" value="NZ_CP013341.1"/>
</dbReference>
<accession>A0A1H2H4S3</accession>
<dbReference type="AlphaFoldDB" id="A0A1H2H4S3"/>
<keyword evidence="3" id="KW-1185">Reference proteome</keyword>
<comment type="similarity">
    <text evidence="1">Belongs to the P(II) protein family.</text>
</comment>
<reference evidence="3" key="1">
    <citation type="submission" date="2016-10" db="EMBL/GenBank/DDBJ databases">
        <authorList>
            <person name="Varghese N."/>
            <person name="Submissions S."/>
        </authorList>
    </citation>
    <scope>NUCLEOTIDE SEQUENCE [LARGE SCALE GENOMIC DNA]</scope>
    <source>
        <strain evidence="3">Nm10</strain>
    </source>
</reference>
<dbReference type="EMBL" id="FNLN01000041">
    <property type="protein sequence ID" value="SDU26815.1"/>
    <property type="molecule type" value="Genomic_DNA"/>
</dbReference>
<dbReference type="KEGG" id="nur:ATY38_10835"/>
<dbReference type="PANTHER" id="PTHR30115:SF11">
    <property type="entry name" value="NITROGEN REGULATORY PROTEIN P-II HOMOLOG"/>
    <property type="match status" value="1"/>
</dbReference>
<dbReference type="InterPro" id="IPR002187">
    <property type="entry name" value="N-reg_PII"/>
</dbReference>
<organism evidence="2 3">
    <name type="scientific">Nitrosomonas ureae</name>
    <dbReference type="NCBI Taxonomy" id="44577"/>
    <lineage>
        <taxon>Bacteria</taxon>
        <taxon>Pseudomonadati</taxon>
        <taxon>Pseudomonadota</taxon>
        <taxon>Betaproteobacteria</taxon>
        <taxon>Nitrosomonadales</taxon>
        <taxon>Nitrosomonadaceae</taxon>
        <taxon>Nitrosomonas</taxon>
    </lineage>
</organism>
<dbReference type="PROSITE" id="PS51343">
    <property type="entry name" value="PII_GLNB_DOM"/>
    <property type="match status" value="1"/>
</dbReference>
<evidence type="ECO:0000256" key="1">
    <source>
        <dbReference type="RuleBase" id="RU003936"/>
    </source>
</evidence>